<proteinExistence type="predicted"/>
<evidence type="ECO:0000313" key="2">
    <source>
        <dbReference type="EMBL" id="SNV47013.1"/>
    </source>
</evidence>
<dbReference type="KEGG" id="ctak:4412677_01662"/>
<keyword evidence="1" id="KW-0472">Membrane</keyword>
<evidence type="ECO:0000313" key="3">
    <source>
        <dbReference type="Proteomes" id="UP000215196"/>
    </source>
</evidence>
<organism evidence="2 3">
    <name type="scientific">Chryseobacterium taklimakanense</name>
    <dbReference type="NCBI Taxonomy" id="536441"/>
    <lineage>
        <taxon>Bacteria</taxon>
        <taxon>Pseudomonadati</taxon>
        <taxon>Bacteroidota</taxon>
        <taxon>Flavobacteriia</taxon>
        <taxon>Flavobacteriales</taxon>
        <taxon>Weeksellaceae</taxon>
        <taxon>Chryseobacterium group</taxon>
        <taxon>Chryseobacterium</taxon>
    </lineage>
</organism>
<name>A0A239XLM1_9FLAO</name>
<reference evidence="2 3" key="1">
    <citation type="submission" date="2017-06" db="EMBL/GenBank/DDBJ databases">
        <authorList>
            <consortium name="Pathogen Informatics"/>
        </authorList>
    </citation>
    <scope>NUCLEOTIDE SEQUENCE [LARGE SCALE GENOMIC DNA]</scope>
    <source>
        <strain evidence="2 3">NCTC13490</strain>
    </source>
</reference>
<keyword evidence="1" id="KW-0812">Transmembrane</keyword>
<dbReference type="EMBL" id="LT906465">
    <property type="protein sequence ID" value="SNV47013.1"/>
    <property type="molecule type" value="Genomic_DNA"/>
</dbReference>
<accession>A0A239XLM1</accession>
<keyword evidence="3" id="KW-1185">Reference proteome</keyword>
<dbReference type="AlphaFoldDB" id="A0A239XLM1"/>
<gene>
    <name evidence="2" type="ORF">SAMEA4412677_01662</name>
</gene>
<protein>
    <submittedName>
        <fullName evidence="2">Uncharacterized protein</fullName>
    </submittedName>
</protein>
<sequence length="63" mass="7364">MKKETGVLVAGAAGLLAAVGFFILRRILSNTDYHDEYHDYHRHFCRKDNRNEEHHGVEYLSMM</sequence>
<dbReference type="Proteomes" id="UP000215196">
    <property type="component" value="Chromosome 1"/>
</dbReference>
<evidence type="ECO:0000256" key="1">
    <source>
        <dbReference type="SAM" id="Phobius"/>
    </source>
</evidence>
<keyword evidence="1" id="KW-1133">Transmembrane helix</keyword>
<feature type="transmembrane region" description="Helical" evidence="1">
    <location>
        <begin position="6"/>
        <end position="24"/>
    </location>
</feature>
<dbReference type="RefSeq" id="WP_095072248.1">
    <property type="nucleotide sequence ID" value="NZ_LT906465.1"/>
</dbReference>